<evidence type="ECO:0000313" key="2">
    <source>
        <dbReference type="EMBL" id="CAF5017309.1"/>
    </source>
</evidence>
<protein>
    <submittedName>
        <fullName evidence="2">Uncharacterized protein</fullName>
    </submittedName>
</protein>
<reference evidence="2" key="1">
    <citation type="submission" date="2021-02" db="EMBL/GenBank/DDBJ databases">
        <authorList>
            <person name="Nowell W R."/>
        </authorList>
    </citation>
    <scope>NUCLEOTIDE SEQUENCE</scope>
</reference>
<comment type="caution">
    <text evidence="2">The sequence shown here is derived from an EMBL/GenBank/DDBJ whole genome shotgun (WGS) entry which is preliminary data.</text>
</comment>
<feature type="non-terminal residue" evidence="2">
    <location>
        <position position="72"/>
    </location>
</feature>
<sequence length="72" mass="7954">MDPFIIRGTSSTITQRRAQPVSQQSHSNSMSRRSFSTASPSKEGKDMIGTLSTQKQSLKLSSKKSLTLPELR</sequence>
<evidence type="ECO:0000313" key="3">
    <source>
        <dbReference type="Proteomes" id="UP000663848"/>
    </source>
</evidence>
<dbReference type="AlphaFoldDB" id="A0A822B3U8"/>
<dbReference type="Proteomes" id="UP000663848">
    <property type="component" value="Unassembled WGS sequence"/>
</dbReference>
<feature type="compositionally biased region" description="Polar residues" evidence="1">
    <location>
        <begin position="8"/>
        <end position="21"/>
    </location>
</feature>
<feature type="compositionally biased region" description="Low complexity" evidence="1">
    <location>
        <begin position="22"/>
        <end position="41"/>
    </location>
</feature>
<dbReference type="EMBL" id="CAJOBR010037598">
    <property type="protein sequence ID" value="CAF5017309.1"/>
    <property type="molecule type" value="Genomic_DNA"/>
</dbReference>
<accession>A0A822B3U8</accession>
<gene>
    <name evidence="2" type="ORF">QYT958_LOCUS39635</name>
</gene>
<proteinExistence type="predicted"/>
<name>A0A822B3U8_9BILA</name>
<organism evidence="2 3">
    <name type="scientific">Rotaria socialis</name>
    <dbReference type="NCBI Taxonomy" id="392032"/>
    <lineage>
        <taxon>Eukaryota</taxon>
        <taxon>Metazoa</taxon>
        <taxon>Spiralia</taxon>
        <taxon>Gnathifera</taxon>
        <taxon>Rotifera</taxon>
        <taxon>Eurotatoria</taxon>
        <taxon>Bdelloidea</taxon>
        <taxon>Philodinida</taxon>
        <taxon>Philodinidae</taxon>
        <taxon>Rotaria</taxon>
    </lineage>
</organism>
<feature type="compositionally biased region" description="Low complexity" evidence="1">
    <location>
        <begin position="50"/>
        <end position="72"/>
    </location>
</feature>
<feature type="region of interest" description="Disordered" evidence="1">
    <location>
        <begin position="1"/>
        <end position="72"/>
    </location>
</feature>
<evidence type="ECO:0000256" key="1">
    <source>
        <dbReference type="SAM" id="MobiDB-lite"/>
    </source>
</evidence>